<dbReference type="GO" id="GO:0006527">
    <property type="term" value="P:L-arginine catabolic process"/>
    <property type="evidence" value="ECO:0007669"/>
    <property type="project" value="TreeGrafter"/>
</dbReference>
<comment type="similarity">
    <text evidence="1">Belongs to the Orn/Lys/Arg decarboxylase class-I family.</text>
</comment>
<keyword evidence="7" id="KW-1185">Reference proteome</keyword>
<accession>A0A2V2MYP4</accession>
<keyword evidence="2" id="KW-0210">Decarboxylase</keyword>
<dbReference type="SUPFAM" id="SSF53383">
    <property type="entry name" value="PLP-dependent transferases"/>
    <property type="match status" value="1"/>
</dbReference>
<name>A0A2V2MYP4_9EURY</name>
<dbReference type="GeneID" id="97550002"/>
<dbReference type="Gene3D" id="3.40.50.2300">
    <property type="match status" value="1"/>
</dbReference>
<evidence type="ECO:0000256" key="2">
    <source>
        <dbReference type="ARBA" id="ARBA00022793"/>
    </source>
</evidence>
<keyword evidence="4 6" id="KW-0456">Lyase</keyword>
<dbReference type="Gene3D" id="3.90.1150.10">
    <property type="entry name" value="Aspartate Aminotransferase, domain 1"/>
    <property type="match status" value="1"/>
</dbReference>
<dbReference type="EMBL" id="QGMY01000004">
    <property type="protein sequence ID" value="PWR73062.1"/>
    <property type="molecule type" value="Genomic_DNA"/>
</dbReference>
<dbReference type="GO" id="GO:0008792">
    <property type="term" value="F:arginine decarboxylase activity"/>
    <property type="evidence" value="ECO:0007669"/>
    <property type="project" value="UniProtKB-EC"/>
</dbReference>
<dbReference type="OrthoDB" id="104944at2157"/>
<dbReference type="AlphaFoldDB" id="A0A2V2MYP4"/>
<dbReference type="InterPro" id="IPR011193">
    <property type="entry name" value="Orn/lys/arg_de-COase"/>
</dbReference>
<protein>
    <submittedName>
        <fullName evidence="6">Arginine decarboxylase</fullName>
        <ecNumber evidence="6">4.1.1.19</ecNumber>
    </submittedName>
</protein>
<evidence type="ECO:0000259" key="5">
    <source>
        <dbReference type="PROSITE" id="PS00703"/>
    </source>
</evidence>
<dbReference type="InterPro" id="IPR008286">
    <property type="entry name" value="Prn/Lys/Arg_de-COase_C"/>
</dbReference>
<reference evidence="6 7" key="1">
    <citation type="submission" date="2018-05" db="EMBL/GenBank/DDBJ databases">
        <title>Draft genome of Methanospirillum lacunae Ki8-1.</title>
        <authorList>
            <person name="Dueholm M.S."/>
            <person name="Nielsen P.H."/>
            <person name="Bakmann L.F."/>
            <person name="Otzen D.E."/>
        </authorList>
    </citation>
    <scope>NUCLEOTIDE SEQUENCE [LARGE SCALE GENOMIC DNA]</scope>
    <source>
        <strain evidence="6 7">Ki8-1</strain>
    </source>
</reference>
<dbReference type="InterPro" id="IPR036633">
    <property type="entry name" value="Prn/Lys/Arg_de-COase_C_sf"/>
</dbReference>
<dbReference type="PANTHER" id="PTHR45229:SF3">
    <property type="entry name" value="BIODEGRADATIVE ARGININE DECARBOXYLASE"/>
    <property type="match status" value="1"/>
</dbReference>
<evidence type="ECO:0000313" key="6">
    <source>
        <dbReference type="EMBL" id="PWR73062.1"/>
    </source>
</evidence>
<feature type="domain" description="Orn/Lys/Arg decarboxylases family 1 pyridoxal-P attachment site" evidence="5">
    <location>
        <begin position="389"/>
        <end position="403"/>
    </location>
</feature>
<sequence>MNPEEKLTIAIIDDAIHTETPHGRTMKRIIQKLEESGLVVGDVGSLTDARAAAAQLPGIDCILINWDLGGDSQQNHESTTKIIHEIRRRNDELPIFLLAEPASQAPSGLTVEIIKEINEYVYAMDDTPDFLAGRITAAARRYREQMLSPFFSELIKFSRDFEYSWHTPGHAGGTAFRKTPVGRAFHTFFGEQLFRSDLSISVDELGSLLDHSGPIGKAEKYAAKVFGADKTYFVTNGTSTANKIVFFGAVTEGDVVLVDRNCHKSAEHALTMTHSVPVYLIPSRNRYGIIGPIHPDQLTPDAISKKVQACPFTKYADSDHPVHAIITNSTYDGLCYHAARVEHLLGQTVDRIHFDEAWYGYARFNPLYRDRFAMRNGAKDSNGPTVFATQSTHKLLAALSQASMVHVRNGRVPIEHSRFNEGFMMHTSTSPLYTIIASLDVSAKMMDGPSGKILTDECIEEAIRFRRTMARINREIGHRETPSDWWFGMWQPDAVTDPKSGKRISFTDAPLEILRDNPSCWVLHPGENWHGFEGLEDDYCMLDPIKVTILTPGVADDGRLEPFGIPAALVVKFLDTRGIINEKSGDYSILFLFSVGITKGKWGTLITELFEFKRLYDENTLLEEIFPDLIESYPDRYSGMTLPELAEEMHAFKRDHRMLETLSQAFSLLPEPVITFADAYKRLVRGTVEQVPVEKMGGRVVATGVVPYPPGIPLLLPGERAGDQNGPILEYLKGLQDFDSRFPGFNHDTHGVEVVNGQYLVSCIKEE</sequence>
<dbReference type="RefSeq" id="WP_109967963.1">
    <property type="nucleotide sequence ID" value="NZ_CP176093.1"/>
</dbReference>
<dbReference type="InterPro" id="IPR015422">
    <property type="entry name" value="PyrdxlP-dep_Trfase_small"/>
</dbReference>
<dbReference type="Proteomes" id="UP000245657">
    <property type="component" value="Unassembled WGS sequence"/>
</dbReference>
<dbReference type="GO" id="GO:0030170">
    <property type="term" value="F:pyridoxal phosphate binding"/>
    <property type="evidence" value="ECO:0007669"/>
    <property type="project" value="TreeGrafter"/>
</dbReference>
<evidence type="ECO:0000256" key="4">
    <source>
        <dbReference type="ARBA" id="ARBA00023239"/>
    </source>
</evidence>
<evidence type="ECO:0000256" key="1">
    <source>
        <dbReference type="ARBA" id="ARBA00010671"/>
    </source>
</evidence>
<dbReference type="Pfam" id="PF03709">
    <property type="entry name" value="OKR_DC_1_N"/>
    <property type="match status" value="1"/>
</dbReference>
<dbReference type="Gene3D" id="3.40.640.10">
    <property type="entry name" value="Type I PLP-dependent aspartate aminotransferase-like (Major domain)"/>
    <property type="match status" value="1"/>
</dbReference>
<dbReference type="InterPro" id="IPR015421">
    <property type="entry name" value="PyrdxlP-dep_Trfase_major"/>
</dbReference>
<organism evidence="6 7">
    <name type="scientific">Methanospirillum lacunae</name>
    <dbReference type="NCBI Taxonomy" id="668570"/>
    <lineage>
        <taxon>Archaea</taxon>
        <taxon>Methanobacteriati</taxon>
        <taxon>Methanobacteriota</taxon>
        <taxon>Stenosarchaea group</taxon>
        <taxon>Methanomicrobia</taxon>
        <taxon>Methanomicrobiales</taxon>
        <taxon>Methanospirillaceae</taxon>
        <taxon>Methanospirillum</taxon>
    </lineage>
</organism>
<dbReference type="PROSITE" id="PS00703">
    <property type="entry name" value="OKR_DC_1"/>
    <property type="match status" value="1"/>
</dbReference>
<dbReference type="Pfam" id="PF01276">
    <property type="entry name" value="OKR_DC_1"/>
    <property type="match status" value="1"/>
</dbReference>
<proteinExistence type="inferred from homology"/>
<dbReference type="GO" id="GO:0005829">
    <property type="term" value="C:cytosol"/>
    <property type="evidence" value="ECO:0007669"/>
    <property type="project" value="TreeGrafter"/>
</dbReference>
<dbReference type="InterPro" id="IPR005308">
    <property type="entry name" value="OKR_de-COase_N"/>
</dbReference>
<dbReference type="Pfam" id="PF03711">
    <property type="entry name" value="OKR_DC_1_C"/>
    <property type="match status" value="1"/>
</dbReference>
<dbReference type="Gene3D" id="3.90.100.10">
    <property type="entry name" value="Orn/Lys/Arg decarboxylase, C-terminal domain"/>
    <property type="match status" value="1"/>
</dbReference>
<dbReference type="PANTHER" id="PTHR45229">
    <property type="entry name" value="CONSTITUTIVE ORNITHINE DECARBOXYLASE"/>
    <property type="match status" value="1"/>
</dbReference>
<evidence type="ECO:0000256" key="3">
    <source>
        <dbReference type="ARBA" id="ARBA00022898"/>
    </source>
</evidence>
<dbReference type="PIRSF" id="PIRSF009393">
    <property type="entry name" value="Orn_decarb"/>
    <property type="match status" value="1"/>
</dbReference>
<keyword evidence="3" id="KW-0663">Pyridoxal phosphate</keyword>
<dbReference type="FunFam" id="3.40.640.10:FF:000008">
    <property type="entry name" value="Lysine decarboxylase, inducible"/>
    <property type="match status" value="1"/>
</dbReference>
<dbReference type="InterPro" id="IPR015424">
    <property type="entry name" value="PyrdxlP-dep_Trfase"/>
</dbReference>
<dbReference type="InterPro" id="IPR000310">
    <property type="entry name" value="Orn/Lys/Arg_deCO2ase_major_dom"/>
</dbReference>
<gene>
    <name evidence="6" type="ORF">DK846_05625</name>
</gene>
<evidence type="ECO:0000313" key="7">
    <source>
        <dbReference type="Proteomes" id="UP000245657"/>
    </source>
</evidence>
<dbReference type="CDD" id="cd00615">
    <property type="entry name" value="Orn_deC_like"/>
    <property type="match status" value="1"/>
</dbReference>
<comment type="caution">
    <text evidence="6">The sequence shown here is derived from an EMBL/GenBank/DDBJ whole genome shotgun (WGS) entry which is preliminary data.</text>
</comment>
<dbReference type="SUPFAM" id="SSF55904">
    <property type="entry name" value="Ornithine decarboxylase C-terminal domain"/>
    <property type="match status" value="1"/>
</dbReference>
<dbReference type="EC" id="4.1.1.19" evidence="6"/>